<dbReference type="InterPro" id="IPR039426">
    <property type="entry name" value="TonB-dep_rcpt-like"/>
</dbReference>
<dbReference type="InterPro" id="IPR012910">
    <property type="entry name" value="Plug_dom"/>
</dbReference>
<dbReference type="Proteomes" id="UP001166251">
    <property type="component" value="Unassembled WGS sequence"/>
</dbReference>
<comment type="caution">
    <text evidence="13">The sequence shown here is derived from an EMBL/GenBank/DDBJ whole genome shotgun (WGS) entry which is preliminary data.</text>
</comment>
<evidence type="ECO:0000256" key="9">
    <source>
        <dbReference type="RuleBase" id="RU003357"/>
    </source>
</evidence>
<keyword evidence="5 9" id="KW-0798">TonB box</keyword>
<evidence type="ECO:0000256" key="8">
    <source>
        <dbReference type="PROSITE-ProRule" id="PRU01360"/>
    </source>
</evidence>
<dbReference type="Gene3D" id="2.170.130.10">
    <property type="entry name" value="TonB-dependent receptor, plug domain"/>
    <property type="match status" value="1"/>
</dbReference>
<comment type="similarity">
    <text evidence="8 9">Belongs to the TonB-dependent receptor family.</text>
</comment>
<evidence type="ECO:0000256" key="1">
    <source>
        <dbReference type="ARBA" id="ARBA00004571"/>
    </source>
</evidence>
<keyword evidence="7 8" id="KW-0998">Cell outer membrane</keyword>
<feature type="signal peptide" evidence="10">
    <location>
        <begin position="1"/>
        <end position="29"/>
    </location>
</feature>
<sequence>MKHTIFTKTKLATSLSLVLGAAALFPVQAAEEVPADDTEVIQVTGIRSSQAKAMDLKRTSAGVVDAISAEDIGKFPDSNLAESLQRITGVSIDRQNGEGSKVTVRGFGPEYNLVLFNDRIMPTAQVSGTSTRSFDFANIASESVSGIEVAKTGKADLSSGGIGSTINIRTSRPFDADGLVATFSGKAHHDTSVDNSVDGDGDNITPELSAIVSDTFMDKTFGLGLTASYKKRHTTITAATIDGWRQFNEESSEFQTLMSNVESGFATLDDNNENPYGNYFYARNVGFGSTDVERERINAQLVAQWAPMDDMEVTVDYTYSKLEDESHVDSWGLWFSGLGNITNAHVNENGTFDYATEVGGDYSGTMTQGSTENENKSLGLNIAWQVTDNLELELDAHDSNAVSEGTDDGASSTFFILGALNVSDKTYDARSTEIPLLSANFTEETPNSDIHMLPEHYASLFTGVVAGKNDSDVTQVQLSGSYFVDIPDVLDSIDFGVAYTDMETRAFSSYAQYSAGWYSETGIWEDDLELVMLGNDFLGDFSGGGNDMVIPYYYTYNQTAAMAKAEERYEQSYVPGDWSDDHTIQEETKSVYLQFNTETEIAEMPFSVTLGARYEETDVTASSLQQEAESVIWMTATEWLTQKSDDFTYTNEKADYSEFLPNLDLQLEIVDDLIARVSLSKTLTRPSLGDMKATTSLTNQPKVGSRTGFAGNPSLEPFSSDNLDLSLEYYYGDASYVSVGWFNKDVENFTMTTTSYLEYDNLRDPYYSEGADLARAAAAAEGEVASDEYIFSWMIKEGYGNADGFIEQSDGDPVIEWAVSRPNNVEDLRVHGWELAWQHWLWDTGFGFSANATITSGDTDYDVENTEEQFALPGLSDSANFSVFYEKDGLQARLAYNWRDDFLSATGQAESGGPAPQFTEDYGQLDLSVSYEFNDNVSVFFEGINVLEEDVRIHGRYEEQMLRAQQNDARYAVGARYAF</sequence>
<keyword evidence="13" id="KW-0675">Receptor</keyword>
<dbReference type="InterPro" id="IPR000531">
    <property type="entry name" value="Beta-barrel_TonB"/>
</dbReference>
<keyword evidence="2 8" id="KW-0813">Transport</keyword>
<evidence type="ECO:0000256" key="7">
    <source>
        <dbReference type="ARBA" id="ARBA00023237"/>
    </source>
</evidence>
<keyword evidence="14" id="KW-1185">Reference proteome</keyword>
<dbReference type="Pfam" id="PF07715">
    <property type="entry name" value="Plug"/>
    <property type="match status" value="1"/>
</dbReference>
<dbReference type="EMBL" id="JAHZSS010000007">
    <property type="protein sequence ID" value="MBW8190874.1"/>
    <property type="molecule type" value="Genomic_DNA"/>
</dbReference>
<evidence type="ECO:0000256" key="6">
    <source>
        <dbReference type="ARBA" id="ARBA00023136"/>
    </source>
</evidence>
<evidence type="ECO:0000256" key="10">
    <source>
        <dbReference type="SAM" id="SignalP"/>
    </source>
</evidence>
<organism evidence="13 14">
    <name type="scientific">Neiella holothuriorum</name>
    <dbReference type="NCBI Taxonomy" id="2870530"/>
    <lineage>
        <taxon>Bacteria</taxon>
        <taxon>Pseudomonadati</taxon>
        <taxon>Pseudomonadota</taxon>
        <taxon>Gammaproteobacteria</taxon>
        <taxon>Alteromonadales</taxon>
        <taxon>Echinimonadaceae</taxon>
        <taxon>Neiella</taxon>
    </lineage>
</organism>
<evidence type="ECO:0000256" key="3">
    <source>
        <dbReference type="ARBA" id="ARBA00022452"/>
    </source>
</evidence>
<protein>
    <submittedName>
        <fullName evidence="13">TonB-dependent receptor</fullName>
    </submittedName>
</protein>
<dbReference type="PANTHER" id="PTHR40980">
    <property type="entry name" value="PLUG DOMAIN-CONTAINING PROTEIN"/>
    <property type="match status" value="1"/>
</dbReference>
<dbReference type="PANTHER" id="PTHR40980:SF3">
    <property type="entry name" value="TONB-DEPENDENT RECEPTOR-LIKE BETA-BARREL DOMAIN-CONTAINING PROTEIN"/>
    <property type="match status" value="1"/>
</dbReference>
<dbReference type="Gene3D" id="2.40.170.20">
    <property type="entry name" value="TonB-dependent receptor, beta-barrel domain"/>
    <property type="match status" value="1"/>
</dbReference>
<evidence type="ECO:0000259" key="12">
    <source>
        <dbReference type="Pfam" id="PF07715"/>
    </source>
</evidence>
<evidence type="ECO:0000313" key="14">
    <source>
        <dbReference type="Proteomes" id="UP001166251"/>
    </source>
</evidence>
<dbReference type="SUPFAM" id="SSF56935">
    <property type="entry name" value="Porins"/>
    <property type="match status" value="1"/>
</dbReference>
<dbReference type="Pfam" id="PF00593">
    <property type="entry name" value="TonB_dep_Rec_b-barrel"/>
    <property type="match status" value="1"/>
</dbReference>
<dbReference type="NCBIfam" id="TIGR01782">
    <property type="entry name" value="TonB-Xanth-Caul"/>
    <property type="match status" value="1"/>
</dbReference>
<gene>
    <name evidence="13" type="ORF">K0504_07485</name>
</gene>
<proteinExistence type="inferred from homology"/>
<evidence type="ECO:0000259" key="11">
    <source>
        <dbReference type="Pfam" id="PF00593"/>
    </source>
</evidence>
<feature type="domain" description="TonB-dependent receptor-like beta-barrel" evidence="11">
    <location>
        <begin position="469"/>
        <end position="946"/>
    </location>
</feature>
<evidence type="ECO:0000256" key="5">
    <source>
        <dbReference type="ARBA" id="ARBA00023077"/>
    </source>
</evidence>
<accession>A0ABS7EF77</accession>
<dbReference type="InterPro" id="IPR010104">
    <property type="entry name" value="TonB_rcpt_bac"/>
</dbReference>
<evidence type="ECO:0000313" key="13">
    <source>
        <dbReference type="EMBL" id="MBW8190874.1"/>
    </source>
</evidence>
<keyword evidence="4 8" id="KW-0812">Transmembrane</keyword>
<dbReference type="PROSITE" id="PS52016">
    <property type="entry name" value="TONB_DEPENDENT_REC_3"/>
    <property type="match status" value="1"/>
</dbReference>
<feature type="chain" id="PRO_5047095047" evidence="10">
    <location>
        <begin position="30"/>
        <end position="979"/>
    </location>
</feature>
<comment type="subcellular location">
    <subcellularLocation>
        <location evidence="1 8">Cell outer membrane</location>
        <topology evidence="1 8">Multi-pass membrane protein</topology>
    </subcellularLocation>
</comment>
<keyword evidence="6 8" id="KW-0472">Membrane</keyword>
<reference evidence="13" key="1">
    <citation type="submission" date="2021-07" db="EMBL/GenBank/DDBJ databases">
        <title>Neiella marina sp. nov., isolated from the intestinal content of sea cucumber Apostichopus japonicus.</title>
        <authorList>
            <person name="Bai X."/>
        </authorList>
    </citation>
    <scope>NUCLEOTIDE SEQUENCE</scope>
    <source>
        <strain evidence="13">126</strain>
    </source>
</reference>
<name>A0ABS7EF77_9GAMM</name>
<evidence type="ECO:0000256" key="4">
    <source>
        <dbReference type="ARBA" id="ARBA00022692"/>
    </source>
</evidence>
<dbReference type="InterPro" id="IPR036942">
    <property type="entry name" value="Beta-barrel_TonB_sf"/>
</dbReference>
<dbReference type="RefSeq" id="WP_220103563.1">
    <property type="nucleotide sequence ID" value="NZ_JAHZSS010000007.1"/>
</dbReference>
<keyword evidence="3 8" id="KW-1134">Transmembrane beta strand</keyword>
<feature type="domain" description="TonB-dependent receptor plug" evidence="12">
    <location>
        <begin position="57"/>
        <end position="163"/>
    </location>
</feature>
<evidence type="ECO:0000256" key="2">
    <source>
        <dbReference type="ARBA" id="ARBA00022448"/>
    </source>
</evidence>
<dbReference type="InterPro" id="IPR037066">
    <property type="entry name" value="Plug_dom_sf"/>
</dbReference>
<keyword evidence="10" id="KW-0732">Signal</keyword>